<keyword evidence="7" id="KW-1185">Reference proteome</keyword>
<keyword evidence="4" id="KW-0496">Mitochondrion</keyword>
<organism evidence="6 7">
    <name type="scientific">Geranomyces variabilis</name>
    <dbReference type="NCBI Taxonomy" id="109894"/>
    <lineage>
        <taxon>Eukaryota</taxon>
        <taxon>Fungi</taxon>
        <taxon>Fungi incertae sedis</taxon>
        <taxon>Chytridiomycota</taxon>
        <taxon>Chytridiomycota incertae sedis</taxon>
        <taxon>Chytridiomycetes</taxon>
        <taxon>Spizellomycetales</taxon>
        <taxon>Powellomycetaceae</taxon>
        <taxon>Geranomyces</taxon>
    </lineage>
</organism>
<keyword evidence="5" id="KW-0472">Membrane</keyword>
<evidence type="ECO:0000313" key="6">
    <source>
        <dbReference type="EMBL" id="KAJ3175688.1"/>
    </source>
</evidence>
<dbReference type="Pfam" id="PF02046">
    <property type="entry name" value="COX6A"/>
    <property type="match status" value="1"/>
</dbReference>
<dbReference type="GO" id="GO:0005743">
    <property type="term" value="C:mitochondrial inner membrane"/>
    <property type="evidence" value="ECO:0007669"/>
    <property type="project" value="UniProtKB-SubCell"/>
</dbReference>
<evidence type="ECO:0000313" key="7">
    <source>
        <dbReference type="Proteomes" id="UP001212152"/>
    </source>
</evidence>
<dbReference type="SUPFAM" id="SSF81411">
    <property type="entry name" value="Mitochondrial cytochrome c oxidase subunit VIa"/>
    <property type="match status" value="1"/>
</dbReference>
<evidence type="ECO:0000256" key="3">
    <source>
        <dbReference type="ARBA" id="ARBA00022946"/>
    </source>
</evidence>
<reference evidence="6" key="1">
    <citation type="submission" date="2020-05" db="EMBL/GenBank/DDBJ databases">
        <title>Phylogenomic resolution of chytrid fungi.</title>
        <authorList>
            <person name="Stajich J.E."/>
            <person name="Amses K."/>
            <person name="Simmons R."/>
            <person name="Seto K."/>
            <person name="Myers J."/>
            <person name="Bonds A."/>
            <person name="Quandt C.A."/>
            <person name="Barry K."/>
            <person name="Liu P."/>
            <person name="Grigoriev I."/>
            <person name="Longcore J.E."/>
            <person name="James T.Y."/>
        </authorList>
    </citation>
    <scope>NUCLEOTIDE SEQUENCE</scope>
    <source>
        <strain evidence="6">JEL0379</strain>
    </source>
</reference>
<dbReference type="InterPro" id="IPR036418">
    <property type="entry name" value="Cyt_c_oxidase_su6a_sf"/>
</dbReference>
<keyword evidence="2" id="KW-0999">Mitochondrion inner membrane</keyword>
<gene>
    <name evidence="6" type="ORF">HDU87_005831</name>
</gene>
<evidence type="ECO:0000256" key="4">
    <source>
        <dbReference type="ARBA" id="ARBA00023128"/>
    </source>
</evidence>
<comment type="caution">
    <text evidence="6">The sequence shown here is derived from an EMBL/GenBank/DDBJ whole genome shotgun (WGS) entry which is preliminary data.</text>
</comment>
<protein>
    <recommendedName>
        <fullName evidence="8">Mitochondrial cytochrome c oxidase subunit VIa</fullName>
    </recommendedName>
</protein>
<dbReference type="Gene3D" id="4.10.95.10">
    <property type="entry name" value="Cytochrome c oxidase, subunit VIa"/>
    <property type="match status" value="1"/>
</dbReference>
<evidence type="ECO:0000256" key="2">
    <source>
        <dbReference type="ARBA" id="ARBA00022792"/>
    </source>
</evidence>
<name>A0AAD5THQ2_9FUNG</name>
<dbReference type="Proteomes" id="UP001212152">
    <property type="component" value="Unassembled WGS sequence"/>
</dbReference>
<proteinExistence type="predicted"/>
<dbReference type="AlphaFoldDB" id="A0AAD5THQ2"/>
<sequence>MNATRLAVAARMVQRRAMSSTTPATIPSVESTMLKDAYETRVHSKAAVSSWYKINFFLVIPALLGVAAYSGTKEIDHIKHLTEHAREFEAIPYLRKRKNGYPWGDKNLFYFPQGNPGPEAEEE</sequence>
<evidence type="ECO:0000256" key="5">
    <source>
        <dbReference type="ARBA" id="ARBA00023136"/>
    </source>
</evidence>
<keyword evidence="3" id="KW-0809">Transit peptide</keyword>
<dbReference type="EMBL" id="JADGJQ010000049">
    <property type="protein sequence ID" value="KAJ3175688.1"/>
    <property type="molecule type" value="Genomic_DNA"/>
</dbReference>
<evidence type="ECO:0000256" key="1">
    <source>
        <dbReference type="ARBA" id="ARBA00004273"/>
    </source>
</evidence>
<accession>A0AAD5THQ2</accession>
<evidence type="ECO:0008006" key="8">
    <source>
        <dbReference type="Google" id="ProtNLM"/>
    </source>
</evidence>
<comment type="subcellular location">
    <subcellularLocation>
        <location evidence="1">Mitochondrion inner membrane</location>
    </subcellularLocation>
</comment>
<dbReference type="InterPro" id="IPR001349">
    <property type="entry name" value="Cyt_c_oxidase_su6a"/>
</dbReference>